<protein>
    <submittedName>
        <fullName evidence="1">Uncharacterized protein</fullName>
    </submittedName>
</protein>
<evidence type="ECO:0000313" key="1">
    <source>
        <dbReference type="EMBL" id="MDN7797517.1"/>
    </source>
</evidence>
<name>A0AAW7T2I7_BURVI</name>
<accession>A0AAW7T2I7</accession>
<evidence type="ECO:0000313" key="2">
    <source>
        <dbReference type="Proteomes" id="UP001171620"/>
    </source>
</evidence>
<sequence length="120" mass="13223">MQPHFNLEILFKTEILVTALSVPKLKVTPLRARYADAMSAIPGKAAAIMPGFVSIRLPPLFQIVTQSVEIASRALSAAIFRNKIGNLRDIEKHVTIGRHCDRQIDSKQNCPSIFGISALK</sequence>
<gene>
    <name evidence="1" type="ORF">QZM33_21495</name>
</gene>
<proteinExistence type="predicted"/>
<reference evidence="1" key="1">
    <citation type="submission" date="2023-07" db="EMBL/GenBank/DDBJ databases">
        <title>A collection of bacterial strains from the Burkholderia cepacia Research Laboratory and Repository.</title>
        <authorList>
            <person name="Lipuma J."/>
            <person name="Spilker T."/>
            <person name="Caverly L."/>
        </authorList>
    </citation>
    <scope>NUCLEOTIDE SEQUENCE</scope>
    <source>
        <strain evidence="1">AU44268</strain>
    </source>
</reference>
<dbReference type="EMBL" id="JAUJRV010000019">
    <property type="protein sequence ID" value="MDN7797517.1"/>
    <property type="molecule type" value="Genomic_DNA"/>
</dbReference>
<dbReference type="RefSeq" id="WP_155416619.1">
    <property type="nucleotide sequence ID" value="NZ_CADFFI010000010.1"/>
</dbReference>
<comment type="caution">
    <text evidence="1">The sequence shown here is derived from an EMBL/GenBank/DDBJ whole genome shotgun (WGS) entry which is preliminary data.</text>
</comment>
<organism evidence="1 2">
    <name type="scientific">Burkholderia vietnamiensis</name>
    <dbReference type="NCBI Taxonomy" id="60552"/>
    <lineage>
        <taxon>Bacteria</taxon>
        <taxon>Pseudomonadati</taxon>
        <taxon>Pseudomonadota</taxon>
        <taxon>Betaproteobacteria</taxon>
        <taxon>Burkholderiales</taxon>
        <taxon>Burkholderiaceae</taxon>
        <taxon>Burkholderia</taxon>
        <taxon>Burkholderia cepacia complex</taxon>
    </lineage>
</organism>
<dbReference type="Proteomes" id="UP001171620">
    <property type="component" value="Unassembled WGS sequence"/>
</dbReference>
<dbReference type="AlphaFoldDB" id="A0AAW7T2I7"/>